<dbReference type="PROSITE" id="PS50011">
    <property type="entry name" value="PROTEIN_KINASE_DOM"/>
    <property type="match status" value="1"/>
</dbReference>
<proteinExistence type="inferred from homology"/>
<evidence type="ECO:0000256" key="4">
    <source>
        <dbReference type="RuleBase" id="RU000304"/>
    </source>
</evidence>
<keyword evidence="1 3" id="KW-0547">Nucleotide-binding</keyword>
<dbReference type="CDD" id="cd13993">
    <property type="entry name" value="STKc_Pat1_like"/>
    <property type="match status" value="1"/>
</dbReference>
<keyword evidence="6" id="KW-0808">Transferase</keyword>
<name>A0A0F7TIA4_PENBI</name>
<dbReference type="SMART" id="SM00220">
    <property type="entry name" value="S_TKc"/>
    <property type="match status" value="1"/>
</dbReference>
<evidence type="ECO:0000256" key="1">
    <source>
        <dbReference type="ARBA" id="ARBA00022741"/>
    </source>
</evidence>
<gene>
    <name evidence="6" type="ORF">PMG11_02679</name>
</gene>
<dbReference type="PANTHER" id="PTHR24346:SF75">
    <property type="entry name" value="AURORA KINASE"/>
    <property type="match status" value="1"/>
</dbReference>
<dbReference type="Pfam" id="PF00069">
    <property type="entry name" value="Pkinase"/>
    <property type="match status" value="1"/>
</dbReference>
<dbReference type="OrthoDB" id="541276at2759"/>
<feature type="binding site" evidence="3">
    <location>
        <position position="61"/>
    </location>
    <ligand>
        <name>ATP</name>
        <dbReference type="ChEBI" id="CHEBI:30616"/>
    </ligand>
</feature>
<dbReference type="InterPro" id="IPR017441">
    <property type="entry name" value="Protein_kinase_ATP_BS"/>
</dbReference>
<sequence length="438" mass="48953">MYQHELPTPPLTPIPRCYTPEDRLGLILANRLELTGILGVGAYGVVYTALDIHTHIQYAVKALNKSGLDPRQLKYQQREIRLHHRASQHPNVVSLVRIMDSLDCTYVVMEFCPEGDLFSSITDKGHFVGNDPLVKRVFLQLLDAVQFCHSIGIYHRDLKPENVLVTDQGMTVKLADFGLATEDYYTSDFGCGSTFYMSPECQQSHPRPMSCYASAANDVWSLGVMLVNLTCGRNPWKRASLEDSTFRAYLKDPFFLKSILPLSTEMVYILSRVFERDPAKRITIPELRQMIVDCPRFTDSMTTAPAPVPPTPVQVLQPQIPVPVPTAWDRLQALIPPAHQVPFTMPMDFNHQQLPMHAQPSGSSSDSSYYSDFSESAISDASALTEDYSDFSDYNCMSPVASEQVQVPDCKVVFPHPICVEQSVPVEAFTAGAPIQVC</sequence>
<protein>
    <submittedName>
        <fullName evidence="6">Putative PCRan1 kinase</fullName>
    </submittedName>
</protein>
<dbReference type="GO" id="GO:0005737">
    <property type="term" value="C:cytoplasm"/>
    <property type="evidence" value="ECO:0007669"/>
    <property type="project" value="TreeGrafter"/>
</dbReference>
<organism evidence="6 7">
    <name type="scientific">Penicillium brasilianum</name>
    <dbReference type="NCBI Taxonomy" id="104259"/>
    <lineage>
        <taxon>Eukaryota</taxon>
        <taxon>Fungi</taxon>
        <taxon>Dikarya</taxon>
        <taxon>Ascomycota</taxon>
        <taxon>Pezizomycotina</taxon>
        <taxon>Eurotiomycetes</taxon>
        <taxon>Eurotiomycetidae</taxon>
        <taxon>Eurotiales</taxon>
        <taxon>Aspergillaceae</taxon>
        <taxon>Penicillium</taxon>
    </lineage>
</organism>
<evidence type="ECO:0000313" key="6">
    <source>
        <dbReference type="EMBL" id="CEJ56473.1"/>
    </source>
</evidence>
<evidence type="ECO:0000313" key="7">
    <source>
        <dbReference type="Proteomes" id="UP000042958"/>
    </source>
</evidence>
<dbReference type="InterPro" id="IPR011009">
    <property type="entry name" value="Kinase-like_dom_sf"/>
</dbReference>
<dbReference type="STRING" id="104259.A0A0F7TIA4"/>
<accession>A0A0F7TIA4</accession>
<dbReference type="AlphaFoldDB" id="A0A0F7TIA4"/>
<dbReference type="InterPro" id="IPR008271">
    <property type="entry name" value="Ser/Thr_kinase_AS"/>
</dbReference>
<keyword evidence="2 3" id="KW-0067">ATP-binding</keyword>
<dbReference type="GO" id="GO:0004674">
    <property type="term" value="F:protein serine/threonine kinase activity"/>
    <property type="evidence" value="ECO:0007669"/>
    <property type="project" value="UniProtKB-KW"/>
</dbReference>
<evidence type="ECO:0000259" key="5">
    <source>
        <dbReference type="PROSITE" id="PS50011"/>
    </source>
</evidence>
<comment type="similarity">
    <text evidence="4">Belongs to the protein kinase superfamily.</text>
</comment>
<dbReference type="EMBL" id="CDHK01000002">
    <property type="protein sequence ID" value="CEJ56473.1"/>
    <property type="molecule type" value="Genomic_DNA"/>
</dbReference>
<evidence type="ECO:0000256" key="2">
    <source>
        <dbReference type="ARBA" id="ARBA00022840"/>
    </source>
</evidence>
<dbReference type="PANTHER" id="PTHR24346">
    <property type="entry name" value="MAP/MICROTUBULE AFFINITY-REGULATING KINASE"/>
    <property type="match status" value="1"/>
</dbReference>
<dbReference type="GO" id="GO:0035556">
    <property type="term" value="P:intracellular signal transduction"/>
    <property type="evidence" value="ECO:0007669"/>
    <property type="project" value="TreeGrafter"/>
</dbReference>
<dbReference type="FunFam" id="1.10.510.10:FF:000549">
    <property type="entry name" value="Protein serine/threonine kinase (Ran1), putative"/>
    <property type="match status" value="1"/>
</dbReference>
<keyword evidence="6" id="KW-0418">Kinase</keyword>
<keyword evidence="7" id="KW-1185">Reference proteome</keyword>
<dbReference type="PROSITE" id="PS00107">
    <property type="entry name" value="PROTEIN_KINASE_ATP"/>
    <property type="match status" value="1"/>
</dbReference>
<evidence type="ECO:0000256" key="3">
    <source>
        <dbReference type="PROSITE-ProRule" id="PRU10141"/>
    </source>
</evidence>
<dbReference type="InterPro" id="IPR000719">
    <property type="entry name" value="Prot_kinase_dom"/>
</dbReference>
<dbReference type="SUPFAM" id="SSF56112">
    <property type="entry name" value="Protein kinase-like (PK-like)"/>
    <property type="match status" value="1"/>
</dbReference>
<dbReference type="Gene3D" id="1.10.510.10">
    <property type="entry name" value="Transferase(Phosphotransferase) domain 1"/>
    <property type="match status" value="1"/>
</dbReference>
<reference evidence="7" key="1">
    <citation type="journal article" date="2015" name="Genome Announc.">
        <title>Draft genome sequence of the fungus Penicillium brasilianum MG11.</title>
        <authorList>
            <person name="Horn F."/>
            <person name="Linde J."/>
            <person name="Mattern D.J."/>
            <person name="Walther G."/>
            <person name="Guthke R."/>
            <person name="Brakhage A.A."/>
            <person name="Valiante V."/>
        </authorList>
    </citation>
    <scope>NUCLEOTIDE SEQUENCE [LARGE SCALE GENOMIC DNA]</scope>
    <source>
        <strain evidence="7">MG11</strain>
    </source>
</reference>
<keyword evidence="4" id="KW-0723">Serine/threonine-protein kinase</keyword>
<feature type="domain" description="Protein kinase" evidence="5">
    <location>
        <begin position="32"/>
        <end position="297"/>
    </location>
</feature>
<dbReference type="PROSITE" id="PS00108">
    <property type="entry name" value="PROTEIN_KINASE_ST"/>
    <property type="match status" value="1"/>
</dbReference>
<dbReference type="GO" id="GO:0005524">
    <property type="term" value="F:ATP binding"/>
    <property type="evidence" value="ECO:0007669"/>
    <property type="project" value="UniProtKB-UniRule"/>
</dbReference>
<dbReference type="Proteomes" id="UP000042958">
    <property type="component" value="Unassembled WGS sequence"/>
</dbReference>